<organism evidence="2 3">
    <name type="scientific">Methyloligella solikamskensis</name>
    <dbReference type="NCBI Taxonomy" id="1177756"/>
    <lineage>
        <taxon>Bacteria</taxon>
        <taxon>Pseudomonadati</taxon>
        <taxon>Pseudomonadota</taxon>
        <taxon>Alphaproteobacteria</taxon>
        <taxon>Hyphomicrobiales</taxon>
        <taxon>Hyphomicrobiaceae</taxon>
        <taxon>Methyloligella</taxon>
    </lineage>
</organism>
<evidence type="ECO:0000256" key="1">
    <source>
        <dbReference type="SAM" id="MobiDB-lite"/>
    </source>
</evidence>
<sequence length="81" mass="9039">MAGDEKLTELNPKLHRKNPNNADHDTQQWGKGNHPMTGAQASYLKAIAEEANEPDTYREDMTEADATAEIDRLREKLGMTG</sequence>
<gene>
    <name evidence="2" type="ORF">ACFQ2F_12095</name>
</gene>
<dbReference type="Proteomes" id="UP001597102">
    <property type="component" value="Unassembled WGS sequence"/>
</dbReference>
<feature type="region of interest" description="Disordered" evidence="1">
    <location>
        <begin position="1"/>
        <end position="37"/>
    </location>
</feature>
<dbReference type="EMBL" id="JBHTJO010000001">
    <property type="protein sequence ID" value="MFD0987837.1"/>
    <property type="molecule type" value="Genomic_DNA"/>
</dbReference>
<protein>
    <submittedName>
        <fullName evidence="2">DUF3072 domain-containing protein</fullName>
    </submittedName>
</protein>
<comment type="caution">
    <text evidence="2">The sequence shown here is derived from an EMBL/GenBank/DDBJ whole genome shotgun (WGS) entry which is preliminary data.</text>
</comment>
<keyword evidence="3" id="KW-1185">Reference proteome</keyword>
<evidence type="ECO:0000313" key="3">
    <source>
        <dbReference type="Proteomes" id="UP001597102"/>
    </source>
</evidence>
<evidence type="ECO:0000313" key="2">
    <source>
        <dbReference type="EMBL" id="MFD0987837.1"/>
    </source>
</evidence>
<dbReference type="Pfam" id="PF11272">
    <property type="entry name" value="DUF3072"/>
    <property type="match status" value="1"/>
</dbReference>
<reference evidence="3" key="1">
    <citation type="journal article" date="2019" name="Int. J. Syst. Evol. Microbiol.">
        <title>The Global Catalogue of Microorganisms (GCM) 10K type strain sequencing project: providing services to taxonomists for standard genome sequencing and annotation.</title>
        <authorList>
            <consortium name="The Broad Institute Genomics Platform"/>
            <consortium name="The Broad Institute Genome Sequencing Center for Infectious Disease"/>
            <person name="Wu L."/>
            <person name="Ma J."/>
        </authorList>
    </citation>
    <scope>NUCLEOTIDE SEQUENCE [LARGE SCALE GENOMIC DNA]</scope>
    <source>
        <strain evidence="3">CCUG 61697</strain>
    </source>
</reference>
<proteinExistence type="predicted"/>
<dbReference type="RefSeq" id="WP_379090186.1">
    <property type="nucleotide sequence ID" value="NZ_JBHTJO010000001.1"/>
</dbReference>
<name>A0ABW3JBV2_9HYPH</name>
<accession>A0ABW3JBV2</accession>
<dbReference type="InterPro" id="IPR021425">
    <property type="entry name" value="DUF3072"/>
</dbReference>